<keyword evidence="8" id="KW-0560">Oxidoreductase</keyword>
<evidence type="ECO:0000256" key="4">
    <source>
        <dbReference type="ARBA" id="ARBA00022617"/>
    </source>
</evidence>
<evidence type="ECO:0000256" key="10">
    <source>
        <dbReference type="ARBA" id="ARBA00023033"/>
    </source>
</evidence>
<evidence type="ECO:0000256" key="2">
    <source>
        <dbReference type="ARBA" id="ARBA00004167"/>
    </source>
</evidence>
<dbReference type="PANTHER" id="PTHR47953">
    <property type="entry name" value="OS08G0105600 PROTEIN"/>
    <property type="match status" value="1"/>
</dbReference>
<dbReference type="GO" id="GO:0016705">
    <property type="term" value="F:oxidoreductase activity, acting on paired donors, with incorporation or reduction of molecular oxygen"/>
    <property type="evidence" value="ECO:0007669"/>
    <property type="project" value="InterPro"/>
</dbReference>
<dbReference type="PRINTS" id="PR00463">
    <property type="entry name" value="EP450I"/>
</dbReference>
<dbReference type="AlphaFoldDB" id="A0A6A6MX36"/>
<dbReference type="SUPFAM" id="SSF48264">
    <property type="entry name" value="Cytochrome P450"/>
    <property type="match status" value="1"/>
</dbReference>
<keyword evidence="5" id="KW-0812">Transmembrane</keyword>
<evidence type="ECO:0000256" key="9">
    <source>
        <dbReference type="ARBA" id="ARBA00023004"/>
    </source>
</evidence>
<name>A0A6A6MX36_HEVBR</name>
<gene>
    <name evidence="12" type="ORF">GH714_039587</name>
</gene>
<dbReference type="InterPro" id="IPR002401">
    <property type="entry name" value="Cyt_P450_E_grp-I"/>
</dbReference>
<dbReference type="InterPro" id="IPR001128">
    <property type="entry name" value="Cyt_P450"/>
</dbReference>
<evidence type="ECO:0000313" key="12">
    <source>
        <dbReference type="EMBL" id="KAF2317694.1"/>
    </source>
</evidence>
<dbReference type="Pfam" id="PF00067">
    <property type="entry name" value="p450"/>
    <property type="match status" value="2"/>
</dbReference>
<evidence type="ECO:0000256" key="6">
    <source>
        <dbReference type="ARBA" id="ARBA00022723"/>
    </source>
</evidence>
<keyword evidence="11" id="KW-0472">Membrane</keyword>
<keyword evidence="4" id="KW-0349">Heme</keyword>
<evidence type="ECO:0000313" key="13">
    <source>
        <dbReference type="Proteomes" id="UP000467840"/>
    </source>
</evidence>
<keyword evidence="9" id="KW-0408">Iron</keyword>
<dbReference type="InterPro" id="IPR036396">
    <property type="entry name" value="Cyt_P450_sf"/>
</dbReference>
<dbReference type="GO" id="GO:0005506">
    <property type="term" value="F:iron ion binding"/>
    <property type="evidence" value="ECO:0007669"/>
    <property type="project" value="InterPro"/>
</dbReference>
<keyword evidence="7" id="KW-1133">Transmembrane helix</keyword>
<evidence type="ECO:0000256" key="3">
    <source>
        <dbReference type="ARBA" id="ARBA00010617"/>
    </source>
</evidence>
<dbReference type="GO" id="GO:0016020">
    <property type="term" value="C:membrane"/>
    <property type="evidence" value="ECO:0007669"/>
    <property type="project" value="UniProtKB-SubCell"/>
</dbReference>
<evidence type="ECO:0000256" key="5">
    <source>
        <dbReference type="ARBA" id="ARBA00022692"/>
    </source>
</evidence>
<dbReference type="EMBL" id="JAAGAX010000004">
    <property type="protein sequence ID" value="KAF2317694.1"/>
    <property type="molecule type" value="Genomic_DNA"/>
</dbReference>
<comment type="caution">
    <text evidence="12">The sequence shown here is derived from an EMBL/GenBank/DDBJ whole genome shotgun (WGS) entry which is preliminary data.</text>
</comment>
<dbReference type="Proteomes" id="UP000467840">
    <property type="component" value="Chromosome 6"/>
</dbReference>
<dbReference type="GO" id="GO:0020037">
    <property type="term" value="F:heme binding"/>
    <property type="evidence" value="ECO:0007669"/>
    <property type="project" value="InterPro"/>
</dbReference>
<sequence length="273" mass="31336">MEVAPLGNIHHLLGSLPHRRLRGLANIYGPVMRLQLGEVISSPEMATKVFKTHEINFVDRPRPQVASILFYDRQDIAFAPYGYYWRQMRKICMSEYFSSRRVQSFKSIREEENNHWYQIRKPTRIIQPHRGSMTEAVGGFGVVDVFPSFKLLHMISGTSSRLKRAQQEADKMLENIINEGKCRREAGDKGEIGTLLDVLLDLQDLGNLNFPLTNENIKAIILDMITAGSDTSSAIVEWAMSEMLKNPRIMKKAQEEVRRVFSQNGLMKHVFKN</sequence>
<comment type="similarity">
    <text evidence="3">Belongs to the cytochrome P450 family.</text>
</comment>
<accession>A0A6A6MX36</accession>
<proteinExistence type="inferred from homology"/>
<evidence type="ECO:0000256" key="8">
    <source>
        <dbReference type="ARBA" id="ARBA00023002"/>
    </source>
</evidence>
<comment type="cofactor">
    <cofactor evidence="1">
        <name>heme</name>
        <dbReference type="ChEBI" id="CHEBI:30413"/>
    </cofactor>
</comment>
<dbReference type="InterPro" id="IPR052306">
    <property type="entry name" value="CYP450_71D"/>
</dbReference>
<protein>
    <recommendedName>
        <fullName evidence="14">Cytochrome P450</fullName>
    </recommendedName>
</protein>
<comment type="subcellular location">
    <subcellularLocation>
        <location evidence="2">Membrane</location>
        <topology evidence="2">Single-pass membrane protein</topology>
    </subcellularLocation>
</comment>
<evidence type="ECO:0000256" key="1">
    <source>
        <dbReference type="ARBA" id="ARBA00001971"/>
    </source>
</evidence>
<evidence type="ECO:0008006" key="14">
    <source>
        <dbReference type="Google" id="ProtNLM"/>
    </source>
</evidence>
<keyword evidence="13" id="KW-1185">Reference proteome</keyword>
<dbReference type="GO" id="GO:0004497">
    <property type="term" value="F:monooxygenase activity"/>
    <property type="evidence" value="ECO:0007669"/>
    <property type="project" value="UniProtKB-KW"/>
</dbReference>
<keyword evidence="6" id="KW-0479">Metal-binding</keyword>
<reference evidence="12 13" key="1">
    <citation type="journal article" date="2020" name="Mol. Plant">
        <title>The Chromosome-Based Rubber Tree Genome Provides New Insights into Spurge Genome Evolution and Rubber Biosynthesis.</title>
        <authorList>
            <person name="Liu J."/>
            <person name="Shi C."/>
            <person name="Shi C.C."/>
            <person name="Li W."/>
            <person name="Zhang Q.J."/>
            <person name="Zhang Y."/>
            <person name="Li K."/>
            <person name="Lu H.F."/>
            <person name="Shi C."/>
            <person name="Zhu S.T."/>
            <person name="Xiao Z.Y."/>
            <person name="Nan H."/>
            <person name="Yue Y."/>
            <person name="Zhu X.G."/>
            <person name="Wu Y."/>
            <person name="Hong X.N."/>
            <person name="Fan G.Y."/>
            <person name="Tong Y."/>
            <person name="Zhang D."/>
            <person name="Mao C.L."/>
            <person name="Liu Y.L."/>
            <person name="Hao S.J."/>
            <person name="Liu W.Q."/>
            <person name="Lv M.Q."/>
            <person name="Zhang H.B."/>
            <person name="Liu Y."/>
            <person name="Hu-Tang G.R."/>
            <person name="Wang J.P."/>
            <person name="Wang J.H."/>
            <person name="Sun Y.H."/>
            <person name="Ni S.B."/>
            <person name="Chen W.B."/>
            <person name="Zhang X.C."/>
            <person name="Jiao Y.N."/>
            <person name="Eichler E.E."/>
            <person name="Li G.H."/>
            <person name="Liu X."/>
            <person name="Gao L.Z."/>
        </authorList>
    </citation>
    <scope>NUCLEOTIDE SEQUENCE [LARGE SCALE GENOMIC DNA]</scope>
    <source>
        <strain evidence="13">cv. GT1</strain>
        <tissue evidence="12">Leaf</tissue>
    </source>
</reference>
<organism evidence="12 13">
    <name type="scientific">Hevea brasiliensis</name>
    <name type="common">Para rubber tree</name>
    <name type="synonym">Siphonia brasiliensis</name>
    <dbReference type="NCBI Taxonomy" id="3981"/>
    <lineage>
        <taxon>Eukaryota</taxon>
        <taxon>Viridiplantae</taxon>
        <taxon>Streptophyta</taxon>
        <taxon>Embryophyta</taxon>
        <taxon>Tracheophyta</taxon>
        <taxon>Spermatophyta</taxon>
        <taxon>Magnoliopsida</taxon>
        <taxon>eudicotyledons</taxon>
        <taxon>Gunneridae</taxon>
        <taxon>Pentapetalae</taxon>
        <taxon>rosids</taxon>
        <taxon>fabids</taxon>
        <taxon>Malpighiales</taxon>
        <taxon>Euphorbiaceae</taxon>
        <taxon>Crotonoideae</taxon>
        <taxon>Micrandreae</taxon>
        <taxon>Hevea</taxon>
    </lineage>
</organism>
<evidence type="ECO:0000256" key="7">
    <source>
        <dbReference type="ARBA" id="ARBA00022989"/>
    </source>
</evidence>
<dbReference type="Gene3D" id="1.10.630.10">
    <property type="entry name" value="Cytochrome P450"/>
    <property type="match status" value="1"/>
</dbReference>
<keyword evidence="10" id="KW-0503">Monooxygenase</keyword>
<evidence type="ECO:0000256" key="11">
    <source>
        <dbReference type="ARBA" id="ARBA00023136"/>
    </source>
</evidence>
<dbReference type="PANTHER" id="PTHR47953:SF19">
    <property type="entry name" value="OS06G0641600 PROTEIN"/>
    <property type="match status" value="1"/>
</dbReference>